<comment type="caution">
    <text evidence="2">The sequence shown here is derived from an EMBL/GenBank/DDBJ whole genome shotgun (WGS) entry which is preliminary data.</text>
</comment>
<keyword evidence="1" id="KW-1133">Transmembrane helix</keyword>
<dbReference type="Proteomes" id="UP000321638">
    <property type="component" value="Unassembled WGS sequence"/>
</dbReference>
<gene>
    <name evidence="2" type="ORF">FHP25_05730</name>
</gene>
<accession>A0A5C8PSV1</accession>
<evidence type="ECO:0000313" key="3">
    <source>
        <dbReference type="Proteomes" id="UP000321638"/>
    </source>
</evidence>
<dbReference type="RefSeq" id="WP_147845957.1">
    <property type="nucleotide sequence ID" value="NZ_VDUZ01000005.1"/>
</dbReference>
<keyword evidence="1" id="KW-0472">Membrane</keyword>
<reference evidence="2 3" key="1">
    <citation type="submission" date="2019-06" db="EMBL/GenBank/DDBJ databases">
        <title>New taxonomy in bacterial strain CC-CFT640, isolated from vineyard.</title>
        <authorList>
            <person name="Lin S.-Y."/>
            <person name="Tsai C.-F."/>
            <person name="Young C.-C."/>
        </authorList>
    </citation>
    <scope>NUCLEOTIDE SEQUENCE [LARGE SCALE GENOMIC DNA]</scope>
    <source>
        <strain evidence="2 3">CC-CFT640</strain>
    </source>
</reference>
<keyword evidence="3" id="KW-1185">Reference proteome</keyword>
<keyword evidence="1" id="KW-0812">Transmembrane</keyword>
<dbReference type="EMBL" id="VDUZ01000005">
    <property type="protein sequence ID" value="TXL79451.1"/>
    <property type="molecule type" value="Genomic_DNA"/>
</dbReference>
<feature type="transmembrane region" description="Helical" evidence="1">
    <location>
        <begin position="7"/>
        <end position="24"/>
    </location>
</feature>
<proteinExistence type="predicted"/>
<feature type="transmembrane region" description="Helical" evidence="1">
    <location>
        <begin position="30"/>
        <end position="54"/>
    </location>
</feature>
<evidence type="ECO:0000256" key="1">
    <source>
        <dbReference type="SAM" id="Phobius"/>
    </source>
</evidence>
<protein>
    <submittedName>
        <fullName evidence="2">Uncharacterized protein</fullName>
    </submittedName>
</protein>
<sequence length="279" mass="30819">MEQLIRVAIAAAAVLVGSLVWRLTRDKIGAFAAGLLSTAAGLLVGAVIFLSGYVGQFILIRVSDDYAWSMIQKSMEVSGLDLRLLFEVDQRIEPEFRREAIALSRKYTGNRKALSDASDEVGRAIYRKYIGQRAPHGSPASVTEWGRAYLALLEKLAATSKPACGEFSLGRSAGVTRMLSHLRPEVNRMIVAAVSAYKTGDARNPVPTESAMEAVWIEMYTGAGTPFTAQDLDDLDKIETLPHPRACDLTVAVFRRAVVLSPEHRVMFFRWMLYDSFKD</sequence>
<organism evidence="2 3">
    <name type="scientific">Vineibacter terrae</name>
    <dbReference type="NCBI Taxonomy" id="2586908"/>
    <lineage>
        <taxon>Bacteria</taxon>
        <taxon>Pseudomonadati</taxon>
        <taxon>Pseudomonadota</taxon>
        <taxon>Alphaproteobacteria</taxon>
        <taxon>Hyphomicrobiales</taxon>
        <taxon>Vineibacter</taxon>
    </lineage>
</organism>
<name>A0A5C8PSV1_9HYPH</name>
<dbReference type="AlphaFoldDB" id="A0A5C8PSV1"/>
<evidence type="ECO:0000313" key="2">
    <source>
        <dbReference type="EMBL" id="TXL79451.1"/>
    </source>
</evidence>